<evidence type="ECO:0000313" key="3">
    <source>
        <dbReference type="Proteomes" id="UP001149411"/>
    </source>
</evidence>
<gene>
    <name evidence="2" type="ORF">EGH25_01795</name>
</gene>
<name>A0A9Q4C2V2_9EURY</name>
<keyword evidence="3" id="KW-1185">Reference proteome</keyword>
<evidence type="ECO:0000259" key="1">
    <source>
        <dbReference type="Pfam" id="PF18480"/>
    </source>
</evidence>
<accession>A0A9Q4C2V2</accession>
<feature type="domain" description="DUF5615" evidence="1">
    <location>
        <begin position="5"/>
        <end position="90"/>
    </location>
</feature>
<dbReference type="Proteomes" id="UP001149411">
    <property type="component" value="Unassembled WGS sequence"/>
</dbReference>
<reference evidence="2" key="1">
    <citation type="submission" date="2022-09" db="EMBL/GenBank/DDBJ databases">
        <title>Haloadaptaus new haloarchaeum isolated from saline soil.</title>
        <authorList>
            <person name="Duran-Viseras A."/>
            <person name="Sanchez-Porro C."/>
            <person name="Ventosa A."/>
        </authorList>
    </citation>
    <scope>NUCLEOTIDE SEQUENCE</scope>
    <source>
        <strain evidence="2">F3-133</strain>
    </source>
</reference>
<comment type="caution">
    <text evidence="2">The sequence shown here is derived from an EMBL/GenBank/DDBJ whole genome shotgun (WGS) entry which is preliminary data.</text>
</comment>
<sequence length="114" mass="13086">MTVSFLTDEHVPRVFCTVLRSNGYTVVRAREAFGEETDDEKLLEHCESEDHLLVTHDKKDFASHGSDAGVIVYTDSNFLRDEPETAVRTVERVLDMYPTSELHGEVVWLSQWRS</sequence>
<dbReference type="Pfam" id="PF18480">
    <property type="entry name" value="DUF5615"/>
    <property type="match status" value="1"/>
</dbReference>
<evidence type="ECO:0000313" key="2">
    <source>
        <dbReference type="EMBL" id="MCX2818087.1"/>
    </source>
</evidence>
<protein>
    <submittedName>
        <fullName evidence="2">DUF5615 family PIN-like protein</fullName>
    </submittedName>
</protein>
<proteinExistence type="predicted"/>
<organism evidence="2 3">
    <name type="scientific">Halorutilus salinus</name>
    <dbReference type="NCBI Taxonomy" id="2487751"/>
    <lineage>
        <taxon>Archaea</taxon>
        <taxon>Methanobacteriati</taxon>
        <taxon>Methanobacteriota</taxon>
        <taxon>Stenosarchaea group</taxon>
        <taxon>Halobacteria</taxon>
        <taxon>Halorutilales</taxon>
        <taxon>Halorutilaceae</taxon>
        <taxon>Halorutilus</taxon>
    </lineage>
</organism>
<dbReference type="RefSeq" id="WP_266085735.1">
    <property type="nucleotide sequence ID" value="NZ_RKLV01000002.1"/>
</dbReference>
<dbReference type="InterPro" id="IPR041049">
    <property type="entry name" value="DUF5615"/>
</dbReference>
<dbReference type="AlphaFoldDB" id="A0A9Q4C2V2"/>
<dbReference type="EMBL" id="RKLV01000002">
    <property type="protein sequence ID" value="MCX2818087.1"/>
    <property type="molecule type" value="Genomic_DNA"/>
</dbReference>